<comment type="similarity">
    <text evidence="1">Belongs to the tpcK family.</text>
</comment>
<proteinExistence type="inferred from homology"/>
<sequence>MSFHVNVLYPNPEGATFDLDYYLKSHMPLVKKNWSSFGLKGYTVTQAQPGPDGAKPQYSILAVLHWEKAEDVGKAMGDQDTAGPILGDIPNFSNQQPIFLTGPVVGKD</sequence>
<dbReference type="VEuPathDB" id="FungiDB:HMPREF1541_02291"/>
<dbReference type="PANTHER" id="PTHR40260">
    <property type="entry name" value="BLR8190 PROTEIN"/>
    <property type="match status" value="1"/>
</dbReference>
<dbReference type="Gene3D" id="3.30.70.100">
    <property type="match status" value="1"/>
</dbReference>
<dbReference type="NCBIfam" id="TIGR02118">
    <property type="entry name" value="EthD family reductase"/>
    <property type="match status" value="1"/>
</dbReference>
<dbReference type="InterPro" id="IPR009799">
    <property type="entry name" value="EthD_dom"/>
</dbReference>
<dbReference type="eggNOG" id="ENOG502SXKU">
    <property type="taxonomic scope" value="Eukaryota"/>
</dbReference>
<gene>
    <name evidence="2" type="ORF">HMPREF1541_02291</name>
</gene>
<dbReference type="EMBL" id="KB822718">
    <property type="protein sequence ID" value="ETN43133.1"/>
    <property type="molecule type" value="Genomic_DNA"/>
</dbReference>
<protein>
    <recommendedName>
        <fullName evidence="4">EthD domain-containing protein</fullName>
    </recommendedName>
</protein>
<dbReference type="GO" id="GO:0016491">
    <property type="term" value="F:oxidoreductase activity"/>
    <property type="evidence" value="ECO:0007669"/>
    <property type="project" value="InterPro"/>
</dbReference>
<evidence type="ECO:0000313" key="3">
    <source>
        <dbReference type="Proteomes" id="UP000030752"/>
    </source>
</evidence>
<dbReference type="SUPFAM" id="SSF54909">
    <property type="entry name" value="Dimeric alpha+beta barrel"/>
    <property type="match status" value="1"/>
</dbReference>
<dbReference type="OrthoDB" id="4892971at2759"/>
<dbReference type="STRING" id="1220924.W2S511"/>
<dbReference type="HOGENOM" id="CLU_115019_1_0_1"/>
<evidence type="ECO:0000313" key="2">
    <source>
        <dbReference type="EMBL" id="ETN43133.1"/>
    </source>
</evidence>
<name>W2S511_CYPE1</name>
<dbReference type="RefSeq" id="XP_008714869.1">
    <property type="nucleotide sequence ID" value="XM_008716647.1"/>
</dbReference>
<dbReference type="GeneID" id="19969630"/>
<evidence type="ECO:0000256" key="1">
    <source>
        <dbReference type="ARBA" id="ARBA00005986"/>
    </source>
</evidence>
<reference evidence="2 3" key="1">
    <citation type="submission" date="2013-03" db="EMBL/GenBank/DDBJ databases">
        <title>The Genome Sequence of Phialophora europaea CBS 101466.</title>
        <authorList>
            <consortium name="The Broad Institute Genomics Platform"/>
            <person name="Cuomo C."/>
            <person name="de Hoog S."/>
            <person name="Gorbushina A."/>
            <person name="Walker B."/>
            <person name="Young S.K."/>
            <person name="Zeng Q."/>
            <person name="Gargeya S."/>
            <person name="Fitzgerald M."/>
            <person name="Haas B."/>
            <person name="Abouelleil A."/>
            <person name="Allen A.W."/>
            <person name="Alvarado L."/>
            <person name="Arachchi H.M."/>
            <person name="Berlin A.M."/>
            <person name="Chapman S.B."/>
            <person name="Gainer-Dewar J."/>
            <person name="Goldberg J."/>
            <person name="Griggs A."/>
            <person name="Gujja S."/>
            <person name="Hansen M."/>
            <person name="Howarth C."/>
            <person name="Imamovic A."/>
            <person name="Ireland A."/>
            <person name="Larimer J."/>
            <person name="McCowan C."/>
            <person name="Murphy C."/>
            <person name="Pearson M."/>
            <person name="Poon T.W."/>
            <person name="Priest M."/>
            <person name="Roberts A."/>
            <person name="Saif S."/>
            <person name="Shea T."/>
            <person name="Sisk P."/>
            <person name="Sykes S."/>
            <person name="Wortman J."/>
            <person name="Nusbaum C."/>
            <person name="Birren B."/>
        </authorList>
    </citation>
    <scope>NUCLEOTIDE SEQUENCE [LARGE SCALE GENOMIC DNA]</scope>
    <source>
        <strain evidence="2 3">CBS 101466</strain>
    </source>
</reference>
<evidence type="ECO:0008006" key="4">
    <source>
        <dbReference type="Google" id="ProtNLM"/>
    </source>
</evidence>
<keyword evidence="3" id="KW-1185">Reference proteome</keyword>
<accession>W2S511</accession>
<dbReference type="InParanoid" id="W2S511"/>
<dbReference type="AlphaFoldDB" id="W2S511"/>
<dbReference type="InterPro" id="IPR011008">
    <property type="entry name" value="Dimeric_a/b-barrel"/>
</dbReference>
<organism evidence="2 3">
    <name type="scientific">Cyphellophora europaea (strain CBS 101466)</name>
    <name type="common">Phialophora europaea</name>
    <dbReference type="NCBI Taxonomy" id="1220924"/>
    <lineage>
        <taxon>Eukaryota</taxon>
        <taxon>Fungi</taxon>
        <taxon>Dikarya</taxon>
        <taxon>Ascomycota</taxon>
        <taxon>Pezizomycotina</taxon>
        <taxon>Eurotiomycetes</taxon>
        <taxon>Chaetothyriomycetidae</taxon>
        <taxon>Chaetothyriales</taxon>
        <taxon>Cyphellophoraceae</taxon>
        <taxon>Cyphellophora</taxon>
    </lineage>
</organism>
<dbReference type="Proteomes" id="UP000030752">
    <property type="component" value="Unassembled WGS sequence"/>
</dbReference>
<dbReference type="PANTHER" id="PTHR40260:SF2">
    <property type="entry name" value="BLR8190 PROTEIN"/>
    <property type="match status" value="1"/>
</dbReference>